<dbReference type="PANTHER" id="PTHR43073:SF2">
    <property type="entry name" value="DIHYDROPYRIMIDINE DEHYDROGENASE [NADP(+)]"/>
    <property type="match status" value="1"/>
</dbReference>
<name>A0AAD7M7D2_QUISA</name>
<accession>A0AAD7M7D2</accession>
<dbReference type="SUPFAM" id="SSF51395">
    <property type="entry name" value="FMN-linked oxidoreductases"/>
    <property type="match status" value="1"/>
</dbReference>
<dbReference type="Proteomes" id="UP001163823">
    <property type="component" value="Chromosome 4"/>
</dbReference>
<organism evidence="2 3">
    <name type="scientific">Quillaja saponaria</name>
    <name type="common">Soap bark tree</name>
    <dbReference type="NCBI Taxonomy" id="32244"/>
    <lineage>
        <taxon>Eukaryota</taxon>
        <taxon>Viridiplantae</taxon>
        <taxon>Streptophyta</taxon>
        <taxon>Embryophyta</taxon>
        <taxon>Tracheophyta</taxon>
        <taxon>Spermatophyta</taxon>
        <taxon>Magnoliopsida</taxon>
        <taxon>eudicotyledons</taxon>
        <taxon>Gunneridae</taxon>
        <taxon>Pentapetalae</taxon>
        <taxon>rosids</taxon>
        <taxon>fabids</taxon>
        <taxon>Fabales</taxon>
        <taxon>Quillajaceae</taxon>
        <taxon>Quillaja</taxon>
    </lineage>
</organism>
<dbReference type="GO" id="GO:0050661">
    <property type="term" value="F:NADP binding"/>
    <property type="evidence" value="ECO:0007669"/>
    <property type="project" value="TreeGrafter"/>
</dbReference>
<protein>
    <submittedName>
        <fullName evidence="2">Dihydropyrimidine dehydrogenase</fullName>
    </submittedName>
</protein>
<sequence length="214" mass="23316">MGAAVGQDCALLEEVCEWINAKAAILVGCKMTPNIIDISEVACKALTRQIYGSLIYNLAQRCHGLYCPHSQGFIPSRVYRRLGCEGVAAISTIISVMGINLKTLRPEPCVEGYSTPGGYSAKVVLRRGDDAAEFILLGANTVQVCTGVMMHRYGLVKKLCAELKDAEFKKFRKNFSSIEDFRGASLQYFTTHGFSPNAAGSNSTEEGYQERLGV</sequence>
<gene>
    <name evidence="2" type="ORF">O6P43_008460</name>
</gene>
<dbReference type="PANTHER" id="PTHR43073">
    <property type="entry name" value="DIHYDROPYRIMIDINE DEHYDROGENASE [NADP(+)]"/>
    <property type="match status" value="1"/>
</dbReference>
<comment type="caution">
    <text evidence="2">The sequence shown here is derived from an EMBL/GenBank/DDBJ whole genome shotgun (WGS) entry which is preliminary data.</text>
</comment>
<dbReference type="EMBL" id="JARAOO010000004">
    <property type="protein sequence ID" value="KAJ7970246.1"/>
    <property type="molecule type" value="Genomic_DNA"/>
</dbReference>
<keyword evidence="3" id="KW-1185">Reference proteome</keyword>
<evidence type="ECO:0000313" key="2">
    <source>
        <dbReference type="EMBL" id="KAJ7970246.1"/>
    </source>
</evidence>
<dbReference type="GO" id="GO:0017113">
    <property type="term" value="F:dihydropyrimidine dehydrogenase (NADP+) activity"/>
    <property type="evidence" value="ECO:0007669"/>
    <property type="project" value="TreeGrafter"/>
</dbReference>
<dbReference type="AlphaFoldDB" id="A0AAD7M7D2"/>
<dbReference type="Gene3D" id="3.20.20.70">
    <property type="entry name" value="Aldolase class I"/>
    <property type="match status" value="2"/>
</dbReference>
<proteinExistence type="predicted"/>
<dbReference type="GO" id="GO:0006212">
    <property type="term" value="P:uracil catabolic process"/>
    <property type="evidence" value="ECO:0007669"/>
    <property type="project" value="TreeGrafter"/>
</dbReference>
<dbReference type="GO" id="GO:0006210">
    <property type="term" value="P:thymine catabolic process"/>
    <property type="evidence" value="ECO:0007669"/>
    <property type="project" value="TreeGrafter"/>
</dbReference>
<dbReference type="GO" id="GO:0002058">
    <property type="term" value="F:uracil binding"/>
    <property type="evidence" value="ECO:0007669"/>
    <property type="project" value="TreeGrafter"/>
</dbReference>
<keyword evidence="1" id="KW-0560">Oxidoreductase</keyword>
<dbReference type="KEGG" id="qsa:O6P43_008460"/>
<evidence type="ECO:0000313" key="3">
    <source>
        <dbReference type="Proteomes" id="UP001163823"/>
    </source>
</evidence>
<evidence type="ECO:0000256" key="1">
    <source>
        <dbReference type="ARBA" id="ARBA00023002"/>
    </source>
</evidence>
<dbReference type="InterPro" id="IPR013785">
    <property type="entry name" value="Aldolase_TIM"/>
</dbReference>
<reference evidence="2" key="1">
    <citation type="journal article" date="2023" name="Science">
        <title>Elucidation of the pathway for biosynthesis of saponin adjuvants from the soapbark tree.</title>
        <authorList>
            <person name="Reed J."/>
            <person name="Orme A."/>
            <person name="El-Demerdash A."/>
            <person name="Owen C."/>
            <person name="Martin L.B.B."/>
            <person name="Misra R.C."/>
            <person name="Kikuchi S."/>
            <person name="Rejzek M."/>
            <person name="Martin A.C."/>
            <person name="Harkess A."/>
            <person name="Leebens-Mack J."/>
            <person name="Louveau T."/>
            <person name="Stephenson M.J."/>
            <person name="Osbourn A."/>
        </authorList>
    </citation>
    <scope>NUCLEOTIDE SEQUENCE</scope>
    <source>
        <strain evidence="2">S10</strain>
    </source>
</reference>